<dbReference type="AlphaFoldDB" id="A0A7H1PVB1"/>
<gene>
    <name evidence="1" type="ORF">HEP81_01662</name>
</gene>
<sequence>MELARHRGLKVTALASAHGEQFLCSRGADHFLPRDAALPSTAFVGIVDTAVPGQESAPKRGIRVDALDVRADGAQPAELS</sequence>
<dbReference type="EMBL" id="CP051006">
    <property type="protein sequence ID" value="QNT91991.1"/>
    <property type="molecule type" value="Genomic_DNA"/>
</dbReference>
<accession>A0A7H1PVB1</accession>
<proteinExistence type="predicted"/>
<evidence type="ECO:0000313" key="1">
    <source>
        <dbReference type="EMBL" id="QNT91991.1"/>
    </source>
</evidence>
<dbReference type="Proteomes" id="UP000516422">
    <property type="component" value="Chromosome"/>
</dbReference>
<organism evidence="1 2">
    <name type="scientific">Streptomyces griseofuscus</name>
    <dbReference type="NCBI Taxonomy" id="146922"/>
    <lineage>
        <taxon>Bacteria</taxon>
        <taxon>Bacillati</taxon>
        <taxon>Actinomycetota</taxon>
        <taxon>Actinomycetes</taxon>
        <taxon>Kitasatosporales</taxon>
        <taxon>Streptomycetaceae</taxon>
        <taxon>Streptomyces</taxon>
    </lineage>
</organism>
<name>A0A7H1PVB1_9ACTN</name>
<protein>
    <submittedName>
        <fullName evidence="1">Uncharacterized protein</fullName>
    </submittedName>
</protein>
<evidence type="ECO:0000313" key="2">
    <source>
        <dbReference type="Proteomes" id="UP000516422"/>
    </source>
</evidence>
<reference evidence="1 2" key="1">
    <citation type="submission" date="2020-04" db="EMBL/GenBank/DDBJ databases">
        <title>Characterization and engineering of Streptomyces griseofuscus DSM40191 as a potential heterologous host for expression of BGCs.</title>
        <authorList>
            <person name="Gren T."/>
            <person name="Whitford C.M."/>
            <person name="Mohite O.S."/>
            <person name="Joergensen T.S."/>
            <person name="Nielsen J.B."/>
            <person name="Lee S.Y."/>
            <person name="Weber T."/>
        </authorList>
    </citation>
    <scope>NUCLEOTIDE SEQUENCE [LARGE SCALE GENOMIC DNA]</scope>
    <source>
        <strain evidence="1 2">DSM 40191</strain>
    </source>
</reference>
<dbReference type="KEGG" id="sgf:HEP81_01662"/>